<dbReference type="PANTHER" id="PTHR46601:SF2">
    <property type="entry name" value="UBIQUITIN-LIKE PROTEASE FAMILY PROFILE DOMAIN-CONTAINING PROTEIN"/>
    <property type="match status" value="1"/>
</dbReference>
<sequence>MIITPYLRFDCVTEITRHVFRLRTKNIECSRASAQSADKLLDLREYETVSDTIPVKTGLYLSVGPGNRDEWTITMGKTRKKLTREEKLAKDRIRKREKYAQIKNNPELYSLQKEKERNRYLVRKEKNKICSIKDMTPRAQREQRKRWRKNSQNYLKKMEKAKTLERILVENSPPQSESNFCVNAEPQIPDPMTVAEPGPSTIKHSKSTQLAKFNNILRRIRYNHMKTVKILNGRIKKLEREKDVLRKRSNITQKVCDTIEKKVDEVLTEIRPDKKEAVKKQLLFNDTKLRKYKLLHKLPFSRRKKKTANVDNKQILLNKIHSFFEEDTNSRVAAGKKEFIKKHGVKKQKRYLNDNLKNLHETFLKERCSVSYSSFCKYRPYWVVFPKVDRDTCQCKLHSNVNLLVKALKTAQIISESSGTHVINSLCCDVKQKCLERSCKFCANKVLNYHEFKNNKKNIFHQWVVEKKPYTGKDGKQKIKIVSIKQRFEDYPRNVIYKLESSLDTFLKHNLNITVQYQVIEQLKQNLRDHEILVHVDFSENYCLKYNEEIQSFHFGGSREQVSLHTGVLYYKDSDAGVFRTKPFCTISDCLKHDAKAIWAHLCPILKMAQTAVPYEIVHFLSDSPSSQYRNKTIFYMITKLEDINPNIRRVTWNYQESGHGKGAPDGIGAVVKRTADNFVKYGGDVGTYEDFWALVTKNIPNVYFDMITERDIEDKIIPPNIPGFKGTMKVHQIIWTADNKKTITLRSLSCFECQDCFIPCQHNKHLGYLNSDYYGETEC</sequence>
<protein>
    <submittedName>
        <fullName evidence="2">Uncharacterized protein</fullName>
    </submittedName>
</protein>
<evidence type="ECO:0000313" key="3">
    <source>
        <dbReference type="Proteomes" id="UP000648187"/>
    </source>
</evidence>
<keyword evidence="1" id="KW-0175">Coiled coil</keyword>
<feature type="coiled-coil region" evidence="1">
    <location>
        <begin position="228"/>
        <end position="255"/>
    </location>
</feature>
<organism evidence="2 3">
    <name type="scientific">Spodoptera exigua</name>
    <name type="common">Beet armyworm</name>
    <name type="synonym">Noctua fulgens</name>
    <dbReference type="NCBI Taxonomy" id="7107"/>
    <lineage>
        <taxon>Eukaryota</taxon>
        <taxon>Metazoa</taxon>
        <taxon>Ecdysozoa</taxon>
        <taxon>Arthropoda</taxon>
        <taxon>Hexapoda</taxon>
        <taxon>Insecta</taxon>
        <taxon>Pterygota</taxon>
        <taxon>Neoptera</taxon>
        <taxon>Endopterygota</taxon>
        <taxon>Lepidoptera</taxon>
        <taxon>Glossata</taxon>
        <taxon>Ditrysia</taxon>
        <taxon>Noctuoidea</taxon>
        <taxon>Noctuidae</taxon>
        <taxon>Amphipyrinae</taxon>
        <taxon>Spodoptera</taxon>
    </lineage>
</organism>
<accession>A0A835L157</accession>
<feature type="non-terminal residue" evidence="2">
    <location>
        <position position="780"/>
    </location>
</feature>
<evidence type="ECO:0000256" key="1">
    <source>
        <dbReference type="SAM" id="Coils"/>
    </source>
</evidence>
<dbReference type="EMBL" id="JACKWZ010000242">
    <property type="protein sequence ID" value="KAF9410884.1"/>
    <property type="molecule type" value="Genomic_DNA"/>
</dbReference>
<reference evidence="2" key="1">
    <citation type="submission" date="2020-08" db="EMBL/GenBank/DDBJ databases">
        <title>Spodoptera exigua strain:BAW_Kor-Di-RS1 Genome sequencing and assembly.</title>
        <authorList>
            <person name="Kim J."/>
            <person name="Nam H.Y."/>
            <person name="Kwon M."/>
            <person name="Choi J.H."/>
            <person name="Cho S.R."/>
            <person name="Kim G.-H."/>
        </authorList>
    </citation>
    <scope>NUCLEOTIDE SEQUENCE</scope>
    <source>
        <strain evidence="2">BAW_Kor-Di-RS1</strain>
        <tissue evidence="2">Whole-body</tissue>
    </source>
</reference>
<name>A0A835L157_SPOEX</name>
<dbReference type="AlphaFoldDB" id="A0A835L157"/>
<comment type="caution">
    <text evidence="2">The sequence shown here is derived from an EMBL/GenBank/DDBJ whole genome shotgun (WGS) entry which is preliminary data.</text>
</comment>
<gene>
    <name evidence="2" type="ORF">HW555_010171</name>
</gene>
<keyword evidence="3" id="KW-1185">Reference proteome</keyword>
<dbReference type="PANTHER" id="PTHR46601">
    <property type="entry name" value="ULP_PROTEASE DOMAIN-CONTAINING PROTEIN"/>
    <property type="match status" value="1"/>
</dbReference>
<evidence type="ECO:0000313" key="2">
    <source>
        <dbReference type="EMBL" id="KAF9410884.1"/>
    </source>
</evidence>
<dbReference type="Proteomes" id="UP000648187">
    <property type="component" value="Unassembled WGS sequence"/>
</dbReference>
<proteinExistence type="predicted"/>